<dbReference type="SUPFAM" id="SSF46785">
    <property type="entry name" value="Winged helix' DNA-binding domain"/>
    <property type="match status" value="1"/>
</dbReference>
<dbReference type="RefSeq" id="WP_306100067.1">
    <property type="nucleotide sequence ID" value="NZ_CP162601.1"/>
</dbReference>
<dbReference type="EMBL" id="CP162601">
    <property type="protein sequence ID" value="XDK24019.1"/>
    <property type="molecule type" value="Genomic_DNA"/>
</dbReference>
<dbReference type="PROSITE" id="PS50931">
    <property type="entry name" value="HTH_LYSR"/>
    <property type="match status" value="1"/>
</dbReference>
<proteinExistence type="inferred from homology"/>
<reference evidence="6" key="1">
    <citation type="submission" date="2024-07" db="EMBL/GenBank/DDBJ databases">
        <title>Genome Analysis of a Potential Novel Vibrio Species Secreting pH- and Thermo-stable Alginate Lyase and its Application in Producing Alginate Oligosaccharides.</title>
        <authorList>
            <person name="Huang H."/>
            <person name="Bao K."/>
        </authorList>
    </citation>
    <scope>NUCLEOTIDE SEQUENCE</scope>
    <source>
        <strain evidence="6">HB236076</strain>
    </source>
</reference>
<evidence type="ECO:0000313" key="6">
    <source>
        <dbReference type="EMBL" id="XDK24019.1"/>
    </source>
</evidence>
<dbReference type="FunFam" id="1.10.10.10:FF:000001">
    <property type="entry name" value="LysR family transcriptional regulator"/>
    <property type="match status" value="1"/>
</dbReference>
<keyword evidence="2" id="KW-0805">Transcription regulation</keyword>
<feature type="domain" description="HTH lysR-type" evidence="5">
    <location>
        <begin position="1"/>
        <end position="58"/>
    </location>
</feature>
<protein>
    <submittedName>
        <fullName evidence="6">LysR family transcriptional regulator</fullName>
    </submittedName>
</protein>
<gene>
    <name evidence="6" type="ORF">AB0763_07165</name>
</gene>
<evidence type="ECO:0000256" key="4">
    <source>
        <dbReference type="ARBA" id="ARBA00023163"/>
    </source>
</evidence>
<dbReference type="Gene3D" id="1.10.10.10">
    <property type="entry name" value="Winged helix-like DNA-binding domain superfamily/Winged helix DNA-binding domain"/>
    <property type="match status" value="1"/>
</dbReference>
<dbReference type="InterPro" id="IPR005119">
    <property type="entry name" value="LysR_subst-bd"/>
</dbReference>
<dbReference type="InterPro" id="IPR050950">
    <property type="entry name" value="HTH-type_LysR_regulators"/>
</dbReference>
<organism evidence="6">
    <name type="scientific">Vibrio sp. HB236076</name>
    <dbReference type="NCBI Taxonomy" id="3232307"/>
    <lineage>
        <taxon>Bacteria</taxon>
        <taxon>Pseudomonadati</taxon>
        <taxon>Pseudomonadota</taxon>
        <taxon>Gammaproteobacteria</taxon>
        <taxon>Vibrionales</taxon>
        <taxon>Vibrionaceae</taxon>
        <taxon>Vibrio</taxon>
    </lineage>
</organism>
<comment type="similarity">
    <text evidence="1">Belongs to the LysR transcriptional regulatory family.</text>
</comment>
<dbReference type="Pfam" id="PF00126">
    <property type="entry name" value="HTH_1"/>
    <property type="match status" value="1"/>
</dbReference>
<dbReference type="GO" id="GO:0003700">
    <property type="term" value="F:DNA-binding transcription factor activity"/>
    <property type="evidence" value="ECO:0007669"/>
    <property type="project" value="InterPro"/>
</dbReference>
<dbReference type="InterPro" id="IPR036388">
    <property type="entry name" value="WH-like_DNA-bd_sf"/>
</dbReference>
<keyword evidence="3" id="KW-0238">DNA-binding</keyword>
<dbReference type="InterPro" id="IPR000847">
    <property type="entry name" value="LysR_HTH_N"/>
</dbReference>
<sequence length="309" mass="33756">MDERALKYFEVVYKTGSIRAASEVLHVSPSAISRKVAQLEAQLDISLVERVGRGIKLTEAGSQLFAFIQDINQRQNALLTKLSELDNLKTGTLRMSIGGGFISDFTHGVVSEFSRLYPGVKLVLNVGGGDEVIDSILHDEADIGVLLNAQCDSRIEVIHSCLFQALSLVIPNQSQWAHWPQCTASQLSDIPLAVLNQTFSIRRALDLYSVRQGARIKIALECNSFDVVKNYVEAGLGATVLPTVCIAKELRQGLFKAIDIEGMHSLDTKVDMVVRRGRAHGASVNAMKRCIINHMQAFNVAGAPQPGDD</sequence>
<name>A0AB39H7N3_9VIBR</name>
<evidence type="ECO:0000256" key="3">
    <source>
        <dbReference type="ARBA" id="ARBA00023125"/>
    </source>
</evidence>
<evidence type="ECO:0000256" key="1">
    <source>
        <dbReference type="ARBA" id="ARBA00009437"/>
    </source>
</evidence>
<dbReference type="Gene3D" id="3.40.190.290">
    <property type="match status" value="1"/>
</dbReference>
<dbReference type="SUPFAM" id="SSF53850">
    <property type="entry name" value="Periplasmic binding protein-like II"/>
    <property type="match status" value="1"/>
</dbReference>
<dbReference type="AlphaFoldDB" id="A0AB39H7N3"/>
<accession>A0AB39H7N3</accession>
<dbReference type="GO" id="GO:0005829">
    <property type="term" value="C:cytosol"/>
    <property type="evidence" value="ECO:0007669"/>
    <property type="project" value="TreeGrafter"/>
</dbReference>
<dbReference type="GO" id="GO:0003677">
    <property type="term" value="F:DNA binding"/>
    <property type="evidence" value="ECO:0007669"/>
    <property type="project" value="UniProtKB-KW"/>
</dbReference>
<keyword evidence="4" id="KW-0804">Transcription</keyword>
<dbReference type="PANTHER" id="PTHR30419:SF8">
    <property type="entry name" value="NITROGEN ASSIMILATION TRANSCRIPTIONAL ACTIVATOR-RELATED"/>
    <property type="match status" value="1"/>
</dbReference>
<dbReference type="PANTHER" id="PTHR30419">
    <property type="entry name" value="HTH-TYPE TRANSCRIPTIONAL REGULATOR YBHD"/>
    <property type="match status" value="1"/>
</dbReference>
<dbReference type="InterPro" id="IPR036390">
    <property type="entry name" value="WH_DNA-bd_sf"/>
</dbReference>
<evidence type="ECO:0000259" key="5">
    <source>
        <dbReference type="PROSITE" id="PS50931"/>
    </source>
</evidence>
<dbReference type="Pfam" id="PF03466">
    <property type="entry name" value="LysR_substrate"/>
    <property type="match status" value="1"/>
</dbReference>
<evidence type="ECO:0000256" key="2">
    <source>
        <dbReference type="ARBA" id="ARBA00023015"/>
    </source>
</evidence>
<dbReference type="KEGG" id="vih:AB0763_07165"/>